<keyword evidence="3" id="KW-1185">Reference proteome</keyword>
<dbReference type="SUPFAM" id="SSF52540">
    <property type="entry name" value="P-loop containing nucleoside triphosphate hydrolases"/>
    <property type="match status" value="1"/>
</dbReference>
<organism evidence="2 3">
    <name type="scientific">Nocardiopsis suaedae</name>
    <dbReference type="NCBI Taxonomy" id="3018444"/>
    <lineage>
        <taxon>Bacteria</taxon>
        <taxon>Bacillati</taxon>
        <taxon>Actinomycetota</taxon>
        <taxon>Actinomycetes</taxon>
        <taxon>Streptosporangiales</taxon>
        <taxon>Nocardiopsidaceae</taxon>
        <taxon>Nocardiopsis</taxon>
    </lineage>
</organism>
<reference evidence="2" key="1">
    <citation type="submission" date="2023-01" db="EMBL/GenBank/DDBJ databases">
        <title>Draft genome sequence of Nocardiopsis sp. LSu2-4 isolated from halophytes.</title>
        <authorList>
            <person name="Duangmal K."/>
            <person name="Chantavorakit T."/>
        </authorList>
    </citation>
    <scope>NUCLEOTIDE SEQUENCE</scope>
    <source>
        <strain evidence="2">LSu2-4</strain>
    </source>
</reference>
<name>A0ABT4TSN1_9ACTN</name>
<evidence type="ECO:0000256" key="1">
    <source>
        <dbReference type="SAM" id="SignalP"/>
    </source>
</evidence>
<dbReference type="RefSeq" id="WP_270679793.1">
    <property type="nucleotide sequence ID" value="NZ_JAQFWP010000048.1"/>
</dbReference>
<sequence length="244" mass="25136">MTRVAAVCSLSGAPGATTLALALAAAWPEPETATVIEADASGGDIAAWRHLPASPGLVELAAASRLDGSQRRARPENFTQVLPGGLRACTAPSSADRAANAVALLAENTEVLNSGNGIVVVDLGRMAPRSPAVRLAAAAHATLLVANDDVAHLKRVRDALPALRAGISNLELAVTTGPHDDAVLQEAIGAPVRARIPADRPSASLLRGDSVPPRRWSRRPLLAAARRLAAELDLQMNSRAVSAP</sequence>
<protein>
    <recommendedName>
        <fullName evidence="4">Chromosome partitioning protein</fullName>
    </recommendedName>
</protein>
<evidence type="ECO:0000313" key="2">
    <source>
        <dbReference type="EMBL" id="MDA2807162.1"/>
    </source>
</evidence>
<evidence type="ECO:0000313" key="3">
    <source>
        <dbReference type="Proteomes" id="UP001165685"/>
    </source>
</evidence>
<dbReference type="InterPro" id="IPR027417">
    <property type="entry name" value="P-loop_NTPase"/>
</dbReference>
<comment type="caution">
    <text evidence="2">The sequence shown here is derived from an EMBL/GenBank/DDBJ whole genome shotgun (WGS) entry which is preliminary data.</text>
</comment>
<dbReference type="Proteomes" id="UP001165685">
    <property type="component" value="Unassembled WGS sequence"/>
</dbReference>
<feature type="signal peptide" evidence="1">
    <location>
        <begin position="1"/>
        <end position="24"/>
    </location>
</feature>
<keyword evidence="1" id="KW-0732">Signal</keyword>
<accession>A0ABT4TSN1</accession>
<feature type="chain" id="PRO_5045132286" description="Chromosome partitioning protein" evidence="1">
    <location>
        <begin position="25"/>
        <end position="244"/>
    </location>
</feature>
<gene>
    <name evidence="2" type="ORF">O4U47_21835</name>
</gene>
<dbReference type="Gene3D" id="3.40.50.300">
    <property type="entry name" value="P-loop containing nucleotide triphosphate hydrolases"/>
    <property type="match status" value="1"/>
</dbReference>
<evidence type="ECO:0008006" key="4">
    <source>
        <dbReference type="Google" id="ProtNLM"/>
    </source>
</evidence>
<proteinExistence type="predicted"/>
<dbReference type="EMBL" id="JAQFWP010000048">
    <property type="protein sequence ID" value="MDA2807162.1"/>
    <property type="molecule type" value="Genomic_DNA"/>
</dbReference>